<proteinExistence type="predicted"/>
<reference evidence="1 2" key="1">
    <citation type="journal article" date="2020" name="Front. Microbiol.">
        <title>Genomic Analysis and Antimicrobial Resistance of Aliarcobacter cryaerophilus Strains From German Water Poultry.</title>
        <authorList>
            <person name="Muller E."/>
            <person name="Hotzel H."/>
            <person name="Ahlers C."/>
            <person name="Hanel I."/>
            <person name="Tomaso H."/>
            <person name="Abdel-Glil M.Y."/>
        </authorList>
    </citation>
    <scope>NUCLEOTIDE SEQUENCE [LARGE SCALE GENOMIC DNA]</scope>
    <source>
        <strain evidence="1 2">16CS1285-4</strain>
    </source>
</reference>
<evidence type="ECO:0000313" key="2">
    <source>
        <dbReference type="Proteomes" id="UP000515842"/>
    </source>
</evidence>
<evidence type="ECO:0000313" key="1">
    <source>
        <dbReference type="EMBL" id="QNM91229.1"/>
    </source>
</evidence>
<accession>A0A7G9LRI0</accession>
<dbReference type="RefSeq" id="WP_105909121.1">
    <property type="nucleotide sequence ID" value="NZ_JAMXDO010000025.1"/>
</dbReference>
<dbReference type="EMBL" id="CP060693">
    <property type="protein sequence ID" value="QNM91229.1"/>
    <property type="molecule type" value="Genomic_DNA"/>
</dbReference>
<dbReference type="Gene3D" id="2.40.160.20">
    <property type="match status" value="1"/>
</dbReference>
<dbReference type="AlphaFoldDB" id="A0A7G9LRI0"/>
<gene>
    <name evidence="1" type="ORF">HOO34_04970</name>
</gene>
<dbReference type="Proteomes" id="UP000515842">
    <property type="component" value="Chromosome"/>
</dbReference>
<dbReference type="Pfam" id="PF09411">
    <property type="entry name" value="PagL"/>
    <property type="match status" value="1"/>
</dbReference>
<dbReference type="GO" id="GO:0016787">
    <property type="term" value="F:hydrolase activity"/>
    <property type="evidence" value="ECO:0007669"/>
    <property type="project" value="UniProtKB-KW"/>
</dbReference>
<sequence length="40" mass="4704">MGLKNRNLNFYLRFMHYSNAGIKEPNDGLNSTMVGFSYRF</sequence>
<protein>
    <submittedName>
        <fullName evidence="1">Acyloxyacyl hydrolase</fullName>
    </submittedName>
</protein>
<keyword evidence="1" id="KW-0378">Hydrolase</keyword>
<dbReference type="InterPro" id="IPR018550">
    <property type="entry name" value="Lipid-A_deacylase-rel"/>
</dbReference>
<organism evidence="1 2">
    <name type="scientific">Aliarcobacter cryaerophilus</name>
    <dbReference type="NCBI Taxonomy" id="28198"/>
    <lineage>
        <taxon>Bacteria</taxon>
        <taxon>Pseudomonadati</taxon>
        <taxon>Campylobacterota</taxon>
        <taxon>Epsilonproteobacteria</taxon>
        <taxon>Campylobacterales</taxon>
        <taxon>Arcobacteraceae</taxon>
        <taxon>Aliarcobacter</taxon>
    </lineage>
</organism>
<name>A0A7G9LRI0_9BACT</name>